<evidence type="ECO:0000259" key="1">
    <source>
        <dbReference type="SMART" id="SM00901"/>
    </source>
</evidence>
<dbReference type="Pfam" id="PF08867">
    <property type="entry name" value="FRG"/>
    <property type="match status" value="1"/>
</dbReference>
<dbReference type="InterPro" id="IPR014966">
    <property type="entry name" value="FRG-dom"/>
</dbReference>
<dbReference type="EMBL" id="FLUP01000001">
    <property type="protein sequence ID" value="SBW06445.1"/>
    <property type="molecule type" value="Genomic_DNA"/>
</dbReference>
<feature type="domain" description="FRG" evidence="1">
    <location>
        <begin position="23"/>
        <end position="121"/>
    </location>
</feature>
<reference evidence="2" key="1">
    <citation type="submission" date="2016-04" db="EMBL/GenBank/DDBJ databases">
        <authorList>
            <person name="Evans L.H."/>
            <person name="Alamgir A."/>
            <person name="Owens N."/>
            <person name="Weber N.D."/>
            <person name="Virtaneva K."/>
            <person name="Barbian K."/>
            <person name="Babar A."/>
            <person name="Rosenke K."/>
        </authorList>
    </citation>
    <scope>NUCLEOTIDE SEQUENCE</scope>
    <source>
        <strain evidence="2">92-2</strain>
    </source>
</reference>
<name>A0A212K4L9_9BACT</name>
<dbReference type="SMART" id="SM00901">
    <property type="entry name" value="FRG"/>
    <property type="match status" value="1"/>
</dbReference>
<protein>
    <recommendedName>
        <fullName evidence="1">FRG domain-containing protein</fullName>
    </recommendedName>
</protein>
<dbReference type="AlphaFoldDB" id="A0A212K4L9"/>
<dbReference type="RefSeq" id="WP_227119424.1">
    <property type="nucleotide sequence ID" value="NZ_LT598928.1"/>
</dbReference>
<accession>A0A212K4L9</accession>
<proteinExistence type="predicted"/>
<evidence type="ECO:0000313" key="2">
    <source>
        <dbReference type="EMBL" id="SBW06445.1"/>
    </source>
</evidence>
<sequence>MDDRILEIKISSLADYVSATAIFERGAGFRGVPDSEFLLLPTAGRLKPGYSRPGALWLERSMFVSFKQYAYAFEKTEKYIDLAILGQHYGLPTRLMDWTVSPLVALFFAVRSHPDRDAAVYVLDEGHESYARDEIPYADFIMNESKPAMREFLKSKFYRKKENDLEAYLQFILHREEFSVVRAFPKNISPRISAQSSFFTLHIDPFTPLTEHISKKIIISKKLKKEIFFALEKNGIHEFTLFPGLEGLCGWLKTVYYDQCLTGGQFD</sequence>
<organism evidence="2">
    <name type="scientific">uncultured Desulfovibrio sp</name>
    <dbReference type="NCBI Taxonomy" id="167968"/>
    <lineage>
        <taxon>Bacteria</taxon>
        <taxon>Pseudomonadati</taxon>
        <taxon>Thermodesulfobacteriota</taxon>
        <taxon>Desulfovibrionia</taxon>
        <taxon>Desulfovibrionales</taxon>
        <taxon>Desulfovibrionaceae</taxon>
        <taxon>Desulfovibrio</taxon>
        <taxon>environmental samples</taxon>
    </lineage>
</organism>
<gene>
    <name evidence="2" type="ORF">KM92DES2_12191</name>
</gene>